<name>A0ABN9VSK5_9DINO</name>
<feature type="compositionally biased region" description="Basic and acidic residues" evidence="1">
    <location>
        <begin position="205"/>
        <end position="219"/>
    </location>
</feature>
<feature type="compositionally biased region" description="Low complexity" evidence="1">
    <location>
        <begin position="119"/>
        <end position="133"/>
    </location>
</feature>
<comment type="caution">
    <text evidence="2">The sequence shown here is derived from an EMBL/GenBank/DDBJ whole genome shotgun (WGS) entry which is preliminary data.</text>
</comment>
<accession>A0ABN9VSK5</accession>
<keyword evidence="3" id="KW-1185">Reference proteome</keyword>
<evidence type="ECO:0008006" key="4">
    <source>
        <dbReference type="Google" id="ProtNLM"/>
    </source>
</evidence>
<feature type="region of interest" description="Disordered" evidence="1">
    <location>
        <begin position="198"/>
        <end position="242"/>
    </location>
</feature>
<feature type="region of interest" description="Disordered" evidence="1">
    <location>
        <begin position="118"/>
        <end position="175"/>
    </location>
</feature>
<protein>
    <recommendedName>
        <fullName evidence="4">Clathrin light chain</fullName>
    </recommendedName>
</protein>
<evidence type="ECO:0000313" key="2">
    <source>
        <dbReference type="EMBL" id="CAK0875207.1"/>
    </source>
</evidence>
<dbReference type="Proteomes" id="UP001189429">
    <property type="component" value="Unassembled WGS sequence"/>
</dbReference>
<sequence>MAVHPPAMGGKTAWGVGEVTSRPTDDPTEILRAKQAQADFEAREEARLQRLKAMEREASNIAETRAARRQAFQPEMTKGVDEFKKRQDEILKRMEEAQCALPGWRCLGRLGVPPPRWRAGGAAQHAQHSAPAGCGRDGGVRGSPSCAGAAPPCGRSRGAGAREGPRKPRLLAGGAMASGARPFTVSFKDHVGAIAEDGGEQLEPLDSRPRAWLPRELRHMRTSGPAAGLGEPRQGQTPKEGN</sequence>
<dbReference type="EMBL" id="CAUYUJ010017487">
    <property type="protein sequence ID" value="CAK0875207.1"/>
    <property type="molecule type" value="Genomic_DNA"/>
</dbReference>
<evidence type="ECO:0000313" key="3">
    <source>
        <dbReference type="Proteomes" id="UP001189429"/>
    </source>
</evidence>
<reference evidence="2" key="1">
    <citation type="submission" date="2023-10" db="EMBL/GenBank/DDBJ databases">
        <authorList>
            <person name="Chen Y."/>
            <person name="Shah S."/>
            <person name="Dougan E. K."/>
            <person name="Thang M."/>
            <person name="Chan C."/>
        </authorList>
    </citation>
    <scope>NUCLEOTIDE SEQUENCE [LARGE SCALE GENOMIC DNA]</scope>
</reference>
<proteinExistence type="predicted"/>
<evidence type="ECO:0000256" key="1">
    <source>
        <dbReference type="SAM" id="MobiDB-lite"/>
    </source>
</evidence>
<gene>
    <name evidence="2" type="ORF">PCOR1329_LOCUS59919</name>
</gene>
<feature type="region of interest" description="Disordered" evidence="1">
    <location>
        <begin position="1"/>
        <end position="28"/>
    </location>
</feature>
<feature type="region of interest" description="Disordered" evidence="1">
    <location>
        <begin position="59"/>
        <end position="80"/>
    </location>
</feature>
<organism evidence="2 3">
    <name type="scientific">Prorocentrum cordatum</name>
    <dbReference type="NCBI Taxonomy" id="2364126"/>
    <lineage>
        <taxon>Eukaryota</taxon>
        <taxon>Sar</taxon>
        <taxon>Alveolata</taxon>
        <taxon>Dinophyceae</taxon>
        <taxon>Prorocentrales</taxon>
        <taxon>Prorocentraceae</taxon>
        <taxon>Prorocentrum</taxon>
    </lineage>
</organism>